<dbReference type="AlphaFoldDB" id="A0A9K3IMC8"/>
<evidence type="ECO:0000313" key="1">
    <source>
        <dbReference type="EMBL" id="KAF5799000.1"/>
    </source>
</evidence>
<name>A0A9K3IMC8_HELAN</name>
<evidence type="ECO:0000313" key="2">
    <source>
        <dbReference type="Proteomes" id="UP000215914"/>
    </source>
</evidence>
<accession>A0A9K3IMC8</accession>
<reference evidence="1" key="2">
    <citation type="submission" date="2020-06" db="EMBL/GenBank/DDBJ databases">
        <title>Helianthus annuus Genome sequencing and assembly Release 2.</title>
        <authorList>
            <person name="Gouzy J."/>
            <person name="Langlade N."/>
            <person name="Munos S."/>
        </authorList>
    </citation>
    <scope>NUCLEOTIDE SEQUENCE</scope>
    <source>
        <tissue evidence="1">Leaves</tissue>
    </source>
</reference>
<dbReference type="Gramene" id="mRNA:HanXRQr2_Chr07g0299571">
    <property type="protein sequence ID" value="mRNA:HanXRQr2_Chr07g0299571"/>
    <property type="gene ID" value="HanXRQr2_Chr07g0299571"/>
</dbReference>
<keyword evidence="2" id="KW-1185">Reference proteome</keyword>
<organism evidence="1 2">
    <name type="scientific">Helianthus annuus</name>
    <name type="common">Common sunflower</name>
    <dbReference type="NCBI Taxonomy" id="4232"/>
    <lineage>
        <taxon>Eukaryota</taxon>
        <taxon>Viridiplantae</taxon>
        <taxon>Streptophyta</taxon>
        <taxon>Embryophyta</taxon>
        <taxon>Tracheophyta</taxon>
        <taxon>Spermatophyta</taxon>
        <taxon>Magnoliopsida</taxon>
        <taxon>eudicotyledons</taxon>
        <taxon>Gunneridae</taxon>
        <taxon>Pentapetalae</taxon>
        <taxon>asterids</taxon>
        <taxon>campanulids</taxon>
        <taxon>Asterales</taxon>
        <taxon>Asteraceae</taxon>
        <taxon>Asteroideae</taxon>
        <taxon>Heliantheae alliance</taxon>
        <taxon>Heliantheae</taxon>
        <taxon>Helianthus</taxon>
    </lineage>
</organism>
<proteinExistence type="predicted"/>
<gene>
    <name evidence="1" type="ORF">HanXRQr2_Chr07g0299571</name>
</gene>
<dbReference type="Proteomes" id="UP000215914">
    <property type="component" value="Unassembled WGS sequence"/>
</dbReference>
<sequence length="43" mass="4888">MSRTASGEGWPKEREAVEKRISNNIVFILCVDAARNRVHVCMI</sequence>
<dbReference type="EMBL" id="MNCJ02000322">
    <property type="protein sequence ID" value="KAF5799000.1"/>
    <property type="molecule type" value="Genomic_DNA"/>
</dbReference>
<reference evidence="1" key="1">
    <citation type="journal article" date="2017" name="Nature">
        <title>The sunflower genome provides insights into oil metabolism, flowering and Asterid evolution.</title>
        <authorList>
            <person name="Badouin H."/>
            <person name="Gouzy J."/>
            <person name="Grassa C.J."/>
            <person name="Murat F."/>
            <person name="Staton S.E."/>
            <person name="Cottret L."/>
            <person name="Lelandais-Briere C."/>
            <person name="Owens G.L."/>
            <person name="Carrere S."/>
            <person name="Mayjonade B."/>
            <person name="Legrand L."/>
            <person name="Gill N."/>
            <person name="Kane N.C."/>
            <person name="Bowers J.E."/>
            <person name="Hubner S."/>
            <person name="Bellec A."/>
            <person name="Berard A."/>
            <person name="Berges H."/>
            <person name="Blanchet N."/>
            <person name="Boniface M.C."/>
            <person name="Brunel D."/>
            <person name="Catrice O."/>
            <person name="Chaidir N."/>
            <person name="Claudel C."/>
            <person name="Donnadieu C."/>
            <person name="Faraut T."/>
            <person name="Fievet G."/>
            <person name="Helmstetter N."/>
            <person name="King M."/>
            <person name="Knapp S.J."/>
            <person name="Lai Z."/>
            <person name="Le Paslier M.C."/>
            <person name="Lippi Y."/>
            <person name="Lorenzon L."/>
            <person name="Mandel J.R."/>
            <person name="Marage G."/>
            <person name="Marchand G."/>
            <person name="Marquand E."/>
            <person name="Bret-Mestries E."/>
            <person name="Morien E."/>
            <person name="Nambeesan S."/>
            <person name="Nguyen T."/>
            <person name="Pegot-Espagnet P."/>
            <person name="Pouilly N."/>
            <person name="Raftis F."/>
            <person name="Sallet E."/>
            <person name="Schiex T."/>
            <person name="Thomas J."/>
            <person name="Vandecasteele C."/>
            <person name="Vares D."/>
            <person name="Vear F."/>
            <person name="Vautrin S."/>
            <person name="Crespi M."/>
            <person name="Mangin B."/>
            <person name="Burke J.M."/>
            <person name="Salse J."/>
            <person name="Munos S."/>
            <person name="Vincourt P."/>
            <person name="Rieseberg L.H."/>
            <person name="Langlade N.B."/>
        </authorList>
    </citation>
    <scope>NUCLEOTIDE SEQUENCE</scope>
    <source>
        <tissue evidence="1">Leaves</tissue>
    </source>
</reference>
<comment type="caution">
    <text evidence="1">The sequence shown here is derived from an EMBL/GenBank/DDBJ whole genome shotgun (WGS) entry which is preliminary data.</text>
</comment>
<protein>
    <submittedName>
        <fullName evidence="1">Uncharacterized protein</fullName>
    </submittedName>
</protein>